<sequence>MELIGMLDSPYVRRVAVTLQLLQLPFVHRPISVFSTFDQFYAINPVVKAPTLVCDDGATLMDSTLIIDHIETVAGRSLMPVDRVERQRALRIVGLGLAACEKAVQIVYERQLRPPEKLHAPWMARVQAQLAAAWLELETELTAQPLPVAASTITQAGVTAAIAWRFTQELLPGEVDPHAHPATARHSLAAEGLDAFLAAPFN</sequence>
<gene>
    <name evidence="2" type="ORF">J2W36_003725</name>
</gene>
<evidence type="ECO:0000259" key="1">
    <source>
        <dbReference type="PROSITE" id="PS50404"/>
    </source>
</evidence>
<evidence type="ECO:0000313" key="2">
    <source>
        <dbReference type="EMBL" id="MDP9901458.1"/>
    </source>
</evidence>
<dbReference type="EMBL" id="JAUSRO010000012">
    <property type="protein sequence ID" value="MDP9901458.1"/>
    <property type="molecule type" value="Genomic_DNA"/>
</dbReference>
<proteinExistence type="predicted"/>
<dbReference type="CDD" id="cd00570">
    <property type="entry name" value="GST_N_family"/>
    <property type="match status" value="1"/>
</dbReference>
<name>A0ABT9SC67_9BURK</name>
<feature type="domain" description="GST N-terminal" evidence="1">
    <location>
        <begin position="1"/>
        <end position="78"/>
    </location>
</feature>
<keyword evidence="3" id="KW-1185">Reference proteome</keyword>
<evidence type="ECO:0000313" key="3">
    <source>
        <dbReference type="Proteomes" id="UP001226867"/>
    </source>
</evidence>
<dbReference type="SUPFAM" id="SSF52833">
    <property type="entry name" value="Thioredoxin-like"/>
    <property type="match status" value="1"/>
</dbReference>
<dbReference type="Pfam" id="PF13417">
    <property type="entry name" value="GST_N_3"/>
    <property type="match status" value="1"/>
</dbReference>
<dbReference type="InterPro" id="IPR036249">
    <property type="entry name" value="Thioredoxin-like_sf"/>
</dbReference>
<dbReference type="RefSeq" id="WP_307691228.1">
    <property type="nucleotide sequence ID" value="NZ_JAUSRO010000012.1"/>
</dbReference>
<dbReference type="Proteomes" id="UP001226867">
    <property type="component" value="Unassembled WGS sequence"/>
</dbReference>
<reference evidence="2 3" key="1">
    <citation type="submission" date="2023-07" db="EMBL/GenBank/DDBJ databases">
        <title>Sorghum-associated microbial communities from plants grown in Nebraska, USA.</title>
        <authorList>
            <person name="Schachtman D."/>
        </authorList>
    </citation>
    <scope>NUCLEOTIDE SEQUENCE [LARGE SCALE GENOMIC DNA]</scope>
    <source>
        <strain evidence="2 3">DS1607</strain>
    </source>
</reference>
<dbReference type="Gene3D" id="3.40.30.10">
    <property type="entry name" value="Glutaredoxin"/>
    <property type="match status" value="1"/>
</dbReference>
<dbReference type="CDD" id="cd03205">
    <property type="entry name" value="GST_C_6"/>
    <property type="match status" value="1"/>
</dbReference>
<protein>
    <submittedName>
        <fullName evidence="2">Glutathione S-transferase</fullName>
    </submittedName>
</protein>
<dbReference type="Gene3D" id="1.20.1050.10">
    <property type="match status" value="1"/>
</dbReference>
<dbReference type="PROSITE" id="PS50404">
    <property type="entry name" value="GST_NTER"/>
    <property type="match status" value="1"/>
</dbReference>
<organism evidence="2 3">
    <name type="scientific">Variovorax ginsengisoli</name>
    <dbReference type="NCBI Taxonomy" id="363844"/>
    <lineage>
        <taxon>Bacteria</taxon>
        <taxon>Pseudomonadati</taxon>
        <taxon>Pseudomonadota</taxon>
        <taxon>Betaproteobacteria</taxon>
        <taxon>Burkholderiales</taxon>
        <taxon>Comamonadaceae</taxon>
        <taxon>Variovorax</taxon>
    </lineage>
</organism>
<accession>A0ABT9SC67</accession>
<comment type="caution">
    <text evidence="2">The sequence shown here is derived from an EMBL/GenBank/DDBJ whole genome shotgun (WGS) entry which is preliminary data.</text>
</comment>
<dbReference type="InterPro" id="IPR004045">
    <property type="entry name" value="Glutathione_S-Trfase_N"/>
</dbReference>